<dbReference type="AlphaFoldDB" id="H0QUN6"/>
<proteinExistence type="predicted"/>
<reference evidence="3 4" key="1">
    <citation type="submission" date="2011-12" db="EMBL/GenBank/DDBJ databases">
        <title>Whole genome shotgun sequence of Gordonia effusa NBRC 100432.</title>
        <authorList>
            <person name="Yoshida I."/>
            <person name="Takarada H."/>
            <person name="Hosoyama A."/>
            <person name="Tsuchikane K."/>
            <person name="Katsumata H."/>
            <person name="Yamazaki S."/>
            <person name="Fujita N."/>
        </authorList>
    </citation>
    <scope>NUCLEOTIDE SEQUENCE [LARGE SCALE GENOMIC DNA]</scope>
    <source>
        <strain evidence="3 4">NBRC 100432</strain>
    </source>
</reference>
<comment type="caution">
    <text evidence="3">The sequence shown here is derived from an EMBL/GenBank/DDBJ whole genome shotgun (WGS) entry which is preliminary data.</text>
</comment>
<name>H0QUN6_9ACTN</name>
<keyword evidence="1 3" id="KW-0378">Hydrolase</keyword>
<dbReference type="Proteomes" id="UP000035034">
    <property type="component" value="Unassembled WGS sequence"/>
</dbReference>
<feature type="domain" description="AB hydrolase-1" evidence="2">
    <location>
        <begin position="31"/>
        <end position="134"/>
    </location>
</feature>
<dbReference type="SUPFAM" id="SSF53474">
    <property type="entry name" value="alpha/beta-Hydrolases"/>
    <property type="match status" value="1"/>
</dbReference>
<organism evidence="3 4">
    <name type="scientific">Gordonia effusa NBRC 100432</name>
    <dbReference type="NCBI Taxonomy" id="1077974"/>
    <lineage>
        <taxon>Bacteria</taxon>
        <taxon>Bacillati</taxon>
        <taxon>Actinomycetota</taxon>
        <taxon>Actinomycetes</taxon>
        <taxon>Mycobacteriales</taxon>
        <taxon>Gordoniaceae</taxon>
        <taxon>Gordonia</taxon>
    </lineage>
</organism>
<dbReference type="InterPro" id="IPR000073">
    <property type="entry name" value="AB_hydrolase_1"/>
</dbReference>
<evidence type="ECO:0000256" key="1">
    <source>
        <dbReference type="ARBA" id="ARBA00022801"/>
    </source>
</evidence>
<keyword evidence="4" id="KW-1185">Reference proteome</keyword>
<dbReference type="EMBL" id="BAEH01000004">
    <property type="protein sequence ID" value="GAB16537.1"/>
    <property type="molecule type" value="Genomic_DNA"/>
</dbReference>
<dbReference type="PRINTS" id="PR00412">
    <property type="entry name" value="EPOXHYDRLASE"/>
</dbReference>
<dbReference type="Gene3D" id="3.40.50.1820">
    <property type="entry name" value="alpha/beta hydrolase"/>
    <property type="match status" value="1"/>
</dbReference>
<dbReference type="InterPro" id="IPR029058">
    <property type="entry name" value="AB_hydrolase_fold"/>
</dbReference>
<dbReference type="OrthoDB" id="4220752at2"/>
<evidence type="ECO:0000259" key="2">
    <source>
        <dbReference type="Pfam" id="PF00561"/>
    </source>
</evidence>
<dbReference type="InterPro" id="IPR000639">
    <property type="entry name" value="Epox_hydrolase-like"/>
</dbReference>
<evidence type="ECO:0000313" key="3">
    <source>
        <dbReference type="EMBL" id="GAB16537.1"/>
    </source>
</evidence>
<evidence type="ECO:0000313" key="4">
    <source>
        <dbReference type="Proteomes" id="UP000035034"/>
    </source>
</evidence>
<dbReference type="eggNOG" id="COG2267">
    <property type="taxonomic scope" value="Bacteria"/>
</dbReference>
<dbReference type="GO" id="GO:0016787">
    <property type="term" value="F:hydrolase activity"/>
    <property type="evidence" value="ECO:0007669"/>
    <property type="project" value="UniProtKB-KW"/>
</dbReference>
<protein>
    <submittedName>
        <fullName evidence="3">Putative hydrolase</fullName>
    </submittedName>
</protein>
<dbReference type="Pfam" id="PF00561">
    <property type="entry name" value="Abhydrolase_1"/>
    <property type="match status" value="1"/>
</dbReference>
<sequence length="302" mass="33497">MDVAGPVQSVVRSDGSNIDLAVFEYGDRSNPTMVLLHGWPDTHLLWDEVATKLADRFHVVTYDQRGHGESTSPQSWRDFSFAELCTDLLAVINDTSPDSPVHLVGHDFGAMYAWDAICDSRFDGRVASFSCVAGTNLDLWGTFARETIRRPTPRRLVGLSSQLVCSSYIFSLFVPGFPRVAFNTLGKPKVWTRVLRTISAVSPGEAVLAPSLVSDMNSGVRIYRANLSKLFRPRRRHTAVPVQMVTAKYDVAIRRIPLSDAPQWADTVNFREVAGGHWLPMTHSEEIAKLAVDFAIVHSSPN</sequence>
<dbReference type="STRING" id="1077974.GOEFS_004_00520"/>
<gene>
    <name evidence="3" type="ORF">GOEFS_004_00520</name>
</gene>
<dbReference type="PANTHER" id="PTHR43329">
    <property type="entry name" value="EPOXIDE HYDROLASE"/>
    <property type="match status" value="1"/>
</dbReference>
<accession>H0QUN6</accession>